<evidence type="ECO:0000256" key="3">
    <source>
        <dbReference type="ARBA" id="ARBA00049244"/>
    </source>
</evidence>
<keyword evidence="5" id="KW-1185">Reference proteome</keyword>
<dbReference type="AlphaFoldDB" id="A0A2U2AK15"/>
<keyword evidence="2" id="KW-0239">DNA-directed DNA polymerase</keyword>
<dbReference type="EMBL" id="QEWR01000003">
    <property type="protein sequence ID" value="PWD83130.1"/>
    <property type="molecule type" value="Genomic_DNA"/>
</dbReference>
<comment type="caution">
    <text evidence="4">The sequence shown here is derived from an EMBL/GenBank/DDBJ whole genome shotgun (WGS) entry which is preliminary data.</text>
</comment>
<evidence type="ECO:0000256" key="1">
    <source>
        <dbReference type="ARBA" id="ARBA00012417"/>
    </source>
</evidence>
<evidence type="ECO:0000256" key="2">
    <source>
        <dbReference type="ARBA" id="ARBA00022932"/>
    </source>
</evidence>
<keyword evidence="2" id="KW-0808">Transferase</keyword>
<dbReference type="GO" id="GO:0003887">
    <property type="term" value="F:DNA-directed DNA polymerase activity"/>
    <property type="evidence" value="ECO:0007669"/>
    <property type="project" value="UniProtKB-KW"/>
</dbReference>
<dbReference type="Proteomes" id="UP000244948">
    <property type="component" value="Unassembled WGS sequence"/>
</dbReference>
<dbReference type="PANTHER" id="PTHR11669:SF8">
    <property type="entry name" value="DNA POLYMERASE III SUBUNIT DELTA"/>
    <property type="match status" value="1"/>
</dbReference>
<dbReference type="SUPFAM" id="SSF52540">
    <property type="entry name" value="P-loop containing nucleoside triphosphate hydrolases"/>
    <property type="match status" value="1"/>
</dbReference>
<name>A0A2U2AK15_9GAMM</name>
<evidence type="ECO:0000313" key="4">
    <source>
        <dbReference type="EMBL" id="PWD83130.1"/>
    </source>
</evidence>
<comment type="catalytic activity">
    <reaction evidence="3">
        <text>DNA(n) + a 2'-deoxyribonucleoside 5'-triphosphate = DNA(n+1) + diphosphate</text>
        <dbReference type="Rhea" id="RHEA:22508"/>
        <dbReference type="Rhea" id="RHEA-COMP:17339"/>
        <dbReference type="Rhea" id="RHEA-COMP:17340"/>
        <dbReference type="ChEBI" id="CHEBI:33019"/>
        <dbReference type="ChEBI" id="CHEBI:61560"/>
        <dbReference type="ChEBI" id="CHEBI:173112"/>
        <dbReference type="EC" id="2.7.7.7"/>
    </reaction>
</comment>
<dbReference type="EC" id="2.7.7.7" evidence="1"/>
<sequence length="329" mass="38133">MMKDEQKEMMDLIRFKEIPWLQAGYLDLMQRIESPYPPHALLIYGKSGVGKRYLVDALVNRILCQNPQDGHACGVCQSCRWLQSAFHPDLYIIAGESEIKVDDIRKIHHFAQLTPETGRKVVVIKQADRMNLNAANSLLKVLEEPPHDLLFLLESSEPEKLPITVRSRCQFYFVESPSEEDSLSYLQKQITGHYSLKEEQLRLLLAVTFDAPFLALNYLQQGYIEKLQPLQESLERLLLGETLPSRELTLLLETEALTFGFLFFLLRNSFDPTAGERFPTLAPLFLYLARLSPQFRLTQYEQLVEISRLREEQTRTDWALEAWFVSFFG</sequence>
<dbReference type="Pfam" id="PF13177">
    <property type="entry name" value="DNA_pol3_delta2"/>
    <property type="match status" value="1"/>
</dbReference>
<dbReference type="InterPro" id="IPR050238">
    <property type="entry name" value="DNA_Rep/Repair_Clamp_Loader"/>
</dbReference>
<accession>A0A2U2AK15</accession>
<proteinExistence type="predicted"/>
<gene>
    <name evidence="4" type="ORF">DC082_06855</name>
</gene>
<reference evidence="4 5" key="1">
    <citation type="journal article" date="2018" name="Genome Announc.">
        <title>Ignatzschineria cameli sp. nov., isolated from necrotic foot tissue of dromedaries (Camelus dromedarius) and associated maggots (Wohlfahrtia species) in Dubai.</title>
        <authorList>
            <person name="Tsang C.C."/>
            <person name="Tang J.Y."/>
            <person name="Fong J.Y."/>
            <person name="Kinne J."/>
            <person name="Lee H.H."/>
            <person name="Joseph M."/>
            <person name="Jose S."/>
            <person name="Schuster R.K."/>
            <person name="Tang Y."/>
            <person name="Sivakumar S."/>
            <person name="Chen J.H."/>
            <person name="Teng J.L."/>
            <person name="Lau S.K."/>
            <person name="Wernery U."/>
            <person name="Woo P.C."/>
        </authorList>
    </citation>
    <scope>NUCLEOTIDE SEQUENCE [LARGE SCALE GENOMIC DNA]</scope>
    <source>
        <strain evidence="4 5">KCTC 22643</strain>
    </source>
</reference>
<evidence type="ECO:0000313" key="5">
    <source>
        <dbReference type="Proteomes" id="UP000244948"/>
    </source>
</evidence>
<organism evidence="4 5">
    <name type="scientific">Ignatzschineria indica</name>
    <dbReference type="NCBI Taxonomy" id="472583"/>
    <lineage>
        <taxon>Bacteria</taxon>
        <taxon>Pseudomonadati</taxon>
        <taxon>Pseudomonadota</taxon>
        <taxon>Gammaproteobacteria</taxon>
        <taxon>Cardiobacteriales</taxon>
        <taxon>Ignatzschineriaceae</taxon>
        <taxon>Ignatzschineria</taxon>
    </lineage>
</organism>
<keyword evidence="2" id="KW-0548">Nucleotidyltransferase</keyword>
<protein>
    <recommendedName>
        <fullName evidence="1">DNA-directed DNA polymerase</fullName>
        <ecNumber evidence="1">2.7.7.7</ecNumber>
    </recommendedName>
</protein>
<dbReference type="InterPro" id="IPR027417">
    <property type="entry name" value="P-loop_NTPase"/>
</dbReference>
<dbReference type="GO" id="GO:0006261">
    <property type="term" value="P:DNA-templated DNA replication"/>
    <property type="evidence" value="ECO:0007669"/>
    <property type="project" value="TreeGrafter"/>
</dbReference>
<dbReference type="GO" id="GO:0009360">
    <property type="term" value="C:DNA polymerase III complex"/>
    <property type="evidence" value="ECO:0007669"/>
    <property type="project" value="TreeGrafter"/>
</dbReference>
<dbReference type="PANTHER" id="PTHR11669">
    <property type="entry name" value="REPLICATION FACTOR C / DNA POLYMERASE III GAMMA-TAU SUBUNIT"/>
    <property type="match status" value="1"/>
</dbReference>
<dbReference type="RefSeq" id="WP_109236343.1">
    <property type="nucleotide sequence ID" value="NZ_BMXZ01000002.1"/>
</dbReference>
<dbReference type="Gene3D" id="3.40.50.300">
    <property type="entry name" value="P-loop containing nucleotide triphosphate hydrolases"/>
    <property type="match status" value="1"/>
</dbReference>